<organism evidence="1 2">
    <name type="scientific">Desulfosporosinus acididurans</name>
    <dbReference type="NCBI Taxonomy" id="476652"/>
    <lineage>
        <taxon>Bacteria</taxon>
        <taxon>Bacillati</taxon>
        <taxon>Bacillota</taxon>
        <taxon>Clostridia</taxon>
        <taxon>Eubacteriales</taxon>
        <taxon>Desulfitobacteriaceae</taxon>
        <taxon>Desulfosporosinus</taxon>
    </lineage>
</organism>
<dbReference type="Pfam" id="PF09388">
    <property type="entry name" value="SpoOE-like"/>
    <property type="match status" value="1"/>
</dbReference>
<dbReference type="AlphaFoldDB" id="A0A0J1FS55"/>
<evidence type="ECO:0000313" key="1">
    <source>
        <dbReference type="EMBL" id="KLU65833.1"/>
    </source>
</evidence>
<dbReference type="InterPro" id="IPR037208">
    <property type="entry name" value="Spo0E-like_sf"/>
</dbReference>
<accession>A0A0J1FS55</accession>
<name>A0A0J1FS55_9FIRM</name>
<keyword evidence="2" id="KW-1185">Reference proteome</keyword>
<protein>
    <submittedName>
        <fullName evidence="1">Spo0E like sporulation regulatory protein</fullName>
    </submittedName>
</protein>
<dbReference type="InterPro" id="IPR018540">
    <property type="entry name" value="Spo0E-like"/>
</dbReference>
<comment type="caution">
    <text evidence="1">The sequence shown here is derived from an EMBL/GenBank/DDBJ whole genome shotgun (WGS) entry which is preliminary data.</text>
</comment>
<sequence length="48" mass="5702">MELEKRIEKLRLQMIKAAADKDLKDPRVIKVSDKLDRLINEFYAKRTA</sequence>
<dbReference type="RefSeq" id="WP_047810282.1">
    <property type="nucleotide sequence ID" value="NZ_LDZY01000007.1"/>
</dbReference>
<reference evidence="1 2" key="1">
    <citation type="submission" date="2015-06" db="EMBL/GenBank/DDBJ databases">
        <title>Draft genome of the moderately acidophilic sulfate reducer Candidatus Desulfosporosinus acididurans strain M1.</title>
        <authorList>
            <person name="Poehlein A."/>
            <person name="Petzsch P."/>
            <person name="Johnson B.D."/>
            <person name="Schloemann M."/>
            <person name="Daniel R."/>
            <person name="Muehling M."/>
        </authorList>
    </citation>
    <scope>NUCLEOTIDE SEQUENCE [LARGE SCALE GENOMIC DNA]</scope>
    <source>
        <strain evidence="1 2">M1</strain>
    </source>
</reference>
<dbReference type="EMBL" id="LDZY01000007">
    <property type="protein sequence ID" value="KLU65833.1"/>
    <property type="molecule type" value="Genomic_DNA"/>
</dbReference>
<dbReference type="SUPFAM" id="SSF140500">
    <property type="entry name" value="BAS1536-like"/>
    <property type="match status" value="1"/>
</dbReference>
<evidence type="ECO:0000313" key="2">
    <source>
        <dbReference type="Proteomes" id="UP000036356"/>
    </source>
</evidence>
<dbReference type="Gene3D" id="4.10.280.10">
    <property type="entry name" value="Helix-loop-helix DNA-binding domain"/>
    <property type="match status" value="1"/>
</dbReference>
<gene>
    <name evidence="1" type="ORF">DEAC_c24630</name>
</gene>
<dbReference type="Proteomes" id="UP000036356">
    <property type="component" value="Unassembled WGS sequence"/>
</dbReference>
<dbReference type="GO" id="GO:0046983">
    <property type="term" value="F:protein dimerization activity"/>
    <property type="evidence" value="ECO:0007669"/>
    <property type="project" value="InterPro"/>
</dbReference>
<dbReference type="PATRIC" id="fig|476652.3.peg.2572"/>
<dbReference type="InterPro" id="IPR036638">
    <property type="entry name" value="HLH_DNA-bd_sf"/>
</dbReference>
<dbReference type="GO" id="GO:0043937">
    <property type="term" value="P:regulation of sporulation"/>
    <property type="evidence" value="ECO:0007669"/>
    <property type="project" value="InterPro"/>
</dbReference>
<proteinExistence type="predicted"/>